<feature type="domain" description="Tc1-like transposase DDE" evidence="2">
    <location>
        <begin position="150"/>
        <end position="299"/>
    </location>
</feature>
<dbReference type="GO" id="GO:0004519">
    <property type="term" value="F:endonuclease activity"/>
    <property type="evidence" value="ECO:0007669"/>
    <property type="project" value="UniProtKB-KW"/>
</dbReference>
<keyword evidence="3" id="KW-0255">Endonuclease</keyword>
<dbReference type="GO" id="GO:0015074">
    <property type="term" value="P:DNA integration"/>
    <property type="evidence" value="ECO:0007669"/>
    <property type="project" value="InterPro"/>
</dbReference>
<name>A0A146K725_9EUKA</name>
<dbReference type="PANTHER" id="PTHR47326">
    <property type="entry name" value="TRANSPOSABLE ELEMENT TC3 TRANSPOSASE-LIKE PROTEIN"/>
    <property type="match status" value="1"/>
</dbReference>
<feature type="domain" description="Transposase Tc1-like" evidence="1">
    <location>
        <begin position="74"/>
        <end position="140"/>
    </location>
</feature>
<keyword evidence="3" id="KW-0540">Nuclease</keyword>
<dbReference type="InterPro" id="IPR038717">
    <property type="entry name" value="Tc1-like_DDE_dom"/>
</dbReference>
<gene>
    <name evidence="3" type="ORF">TPC1_15358</name>
</gene>
<dbReference type="Pfam" id="PF13358">
    <property type="entry name" value="DDE_3"/>
    <property type="match status" value="1"/>
</dbReference>
<proteinExistence type="predicted"/>
<dbReference type="EMBL" id="GDID01003966">
    <property type="protein sequence ID" value="JAP92640.1"/>
    <property type="molecule type" value="Transcribed_RNA"/>
</dbReference>
<dbReference type="InterPro" id="IPR002492">
    <property type="entry name" value="Transposase_Tc1-like"/>
</dbReference>
<dbReference type="GO" id="GO:0006313">
    <property type="term" value="P:DNA transposition"/>
    <property type="evidence" value="ECO:0007669"/>
    <property type="project" value="InterPro"/>
</dbReference>
<keyword evidence="3" id="KW-0378">Hydrolase</keyword>
<dbReference type="GO" id="GO:0003677">
    <property type="term" value="F:DNA binding"/>
    <property type="evidence" value="ECO:0007669"/>
    <property type="project" value="InterPro"/>
</dbReference>
<dbReference type="Pfam" id="PF01498">
    <property type="entry name" value="HTH_Tnp_Tc3_2"/>
    <property type="match status" value="1"/>
</dbReference>
<dbReference type="Gene3D" id="3.30.420.10">
    <property type="entry name" value="Ribonuclease H-like superfamily/Ribonuclease H"/>
    <property type="match status" value="1"/>
</dbReference>
<organism evidence="3">
    <name type="scientific">Trepomonas sp. PC1</name>
    <dbReference type="NCBI Taxonomy" id="1076344"/>
    <lineage>
        <taxon>Eukaryota</taxon>
        <taxon>Metamonada</taxon>
        <taxon>Diplomonadida</taxon>
        <taxon>Hexamitidae</taxon>
        <taxon>Hexamitinae</taxon>
        <taxon>Trepomonas</taxon>
    </lineage>
</organism>
<feature type="non-terminal residue" evidence="3">
    <location>
        <position position="1"/>
    </location>
</feature>
<evidence type="ECO:0000259" key="2">
    <source>
        <dbReference type="Pfam" id="PF13358"/>
    </source>
</evidence>
<dbReference type="PANTHER" id="PTHR47326:SF1">
    <property type="entry name" value="HTH PSQ-TYPE DOMAIN-CONTAINING PROTEIN"/>
    <property type="match status" value="1"/>
</dbReference>
<evidence type="ECO:0000259" key="1">
    <source>
        <dbReference type="Pfam" id="PF01498"/>
    </source>
</evidence>
<evidence type="ECO:0000313" key="3">
    <source>
        <dbReference type="EMBL" id="JAP92640.1"/>
    </source>
</evidence>
<reference evidence="3" key="1">
    <citation type="submission" date="2015-07" db="EMBL/GenBank/DDBJ databases">
        <title>Adaptation to a free-living lifestyle via gene acquisitions in the diplomonad Trepomonas sp. PC1.</title>
        <authorList>
            <person name="Xu F."/>
            <person name="Jerlstrom-Hultqvist J."/>
            <person name="Kolisko M."/>
            <person name="Simpson A.G.B."/>
            <person name="Roger A.J."/>
            <person name="Svard S.G."/>
            <person name="Andersson J.O."/>
        </authorList>
    </citation>
    <scope>NUCLEOTIDE SEQUENCE</scope>
    <source>
        <strain evidence="3">PC1</strain>
    </source>
</reference>
<accession>A0A146K725</accession>
<feature type="non-terminal residue" evidence="3">
    <location>
        <position position="339"/>
    </location>
</feature>
<protein>
    <submittedName>
        <fullName evidence="3">DDE superfamily endonuclease domain-containing protein</fullName>
    </submittedName>
</protein>
<dbReference type="InterPro" id="IPR036397">
    <property type="entry name" value="RNaseH_sf"/>
</dbReference>
<dbReference type="AlphaFoldDB" id="A0A146K725"/>
<sequence length="339" mass="40639">VQRSKELAYFIGKTKFHEIFAGRTQEEKADFFEVHRNTVQRDRKGAKRKMPKEWEKRPKNALKFTKYDKLLIRNLSLEDRYATQAQLATVFFNRRRKSISTYTLSHILREQKLCSYLQTYGQPLNENHKQRRLQWCLDRVSLTDEDWKKVMFTDESMFRECGKTRLWCIRYPWEKYEEQFIKIQKQNGGMCVMVWGGFSFECKTQLYMTELDDDRMTAQDYIKVIRYYAKDLLDTFDLDLQQDNAPIHTAEIVKDYFATQGICVWLWPPHSPDLNPIEHLWANIKHKLAGLKFTTRQEFIAKVNEEWQNYSQEILQNYIKSMPERVLKCIAAKGGWFGK</sequence>